<dbReference type="RefSeq" id="WP_116704139.1">
    <property type="nucleotide sequence ID" value="NZ_QUWV01000164.1"/>
</dbReference>
<evidence type="ECO:0000313" key="3">
    <source>
        <dbReference type="Proteomes" id="UP000262371"/>
    </source>
</evidence>
<dbReference type="AlphaFoldDB" id="A0A371YWV7"/>
<dbReference type="EMBL" id="QUWV01000164">
    <property type="protein sequence ID" value="RFD18726.1"/>
    <property type="molecule type" value="Genomic_DNA"/>
</dbReference>
<gene>
    <name evidence="2" type="ORF">DY926_15225</name>
</gene>
<feature type="compositionally biased region" description="Low complexity" evidence="1">
    <location>
        <begin position="174"/>
        <end position="186"/>
    </location>
</feature>
<protein>
    <recommendedName>
        <fullName evidence="4">DUF1376 domain-containing protein</fullName>
    </recommendedName>
</protein>
<sequence length="303" mass="33205">MARIRSIHPGIYTDEGFATLSMAARVLLIGIWNHADDGGGFEWKPLTLKMRIFPADAVDVSALLDELAGADAITRYEHDGRSYGAVRNFGKWQKPKKPSRFCPMPEQVRKYAHTTHIKTDDEAKVSSEQDKVETEDKVPSVPPKDATGSEPVPNQSGKSISEGRKGGREEGNISPSLRSGSSSSPSAEAKGPRSAEFDEFWEAYPRKVDKGAAMKAHTKARTKTPQAEIMLGLARHVAVWPERKSDFGFDLVPYPASWLNAMGWAGDPEASAAARKHANPHRIPQRNQGRPAIWDAIPDCPGV</sequence>
<evidence type="ECO:0008006" key="4">
    <source>
        <dbReference type="Google" id="ProtNLM"/>
    </source>
</evidence>
<proteinExistence type="predicted"/>
<evidence type="ECO:0000256" key="1">
    <source>
        <dbReference type="SAM" id="MobiDB-lite"/>
    </source>
</evidence>
<dbReference type="Proteomes" id="UP000262371">
    <property type="component" value="Unassembled WGS sequence"/>
</dbReference>
<feature type="compositionally biased region" description="Basic and acidic residues" evidence="1">
    <location>
        <begin position="117"/>
        <end position="138"/>
    </location>
</feature>
<accession>A0A371YWV7</accession>
<comment type="caution">
    <text evidence="2">The sequence shown here is derived from an EMBL/GenBank/DDBJ whole genome shotgun (WGS) entry which is preliminary data.</text>
</comment>
<dbReference type="OrthoDB" id="7211084at2"/>
<organism evidence="2 3">
    <name type="scientific">Komagataeibacter melaceti</name>
    <dbReference type="NCBI Taxonomy" id="2766577"/>
    <lineage>
        <taxon>Bacteria</taxon>
        <taxon>Pseudomonadati</taxon>
        <taxon>Pseudomonadota</taxon>
        <taxon>Alphaproteobacteria</taxon>
        <taxon>Acetobacterales</taxon>
        <taxon>Acetobacteraceae</taxon>
        <taxon>Komagataeibacter</taxon>
    </lineage>
</organism>
<evidence type="ECO:0000313" key="2">
    <source>
        <dbReference type="EMBL" id="RFD18726.1"/>
    </source>
</evidence>
<keyword evidence="3" id="KW-1185">Reference proteome</keyword>
<feature type="compositionally biased region" description="Basic and acidic residues" evidence="1">
    <location>
        <begin position="161"/>
        <end position="171"/>
    </location>
</feature>
<feature type="region of interest" description="Disordered" evidence="1">
    <location>
        <begin position="114"/>
        <end position="195"/>
    </location>
</feature>
<name>A0A371YWV7_9PROT</name>
<reference evidence="2 3" key="1">
    <citation type="submission" date="2018-08" db="EMBL/GenBank/DDBJ databases">
        <title>Komagataeibacter sp. AV 382.</title>
        <authorList>
            <person name="Skraban J."/>
            <person name="Trcek J."/>
        </authorList>
    </citation>
    <scope>NUCLEOTIDE SEQUENCE [LARGE SCALE GENOMIC DNA]</scope>
    <source>
        <strain evidence="2 3">AV 382</strain>
    </source>
</reference>